<dbReference type="EMBL" id="CP059851">
    <property type="protein sequence ID" value="QMW22770.1"/>
    <property type="molecule type" value="Genomic_DNA"/>
</dbReference>
<dbReference type="KEGG" id="sand:H3309_15955"/>
<dbReference type="RefSeq" id="WP_182295981.1">
    <property type="nucleotide sequence ID" value="NZ_CP059851.1"/>
</dbReference>
<evidence type="ECO:0000313" key="3">
    <source>
        <dbReference type="Proteomes" id="UP000515292"/>
    </source>
</evidence>
<evidence type="ECO:0000256" key="1">
    <source>
        <dbReference type="SAM" id="MobiDB-lite"/>
    </source>
</evidence>
<dbReference type="AlphaFoldDB" id="A0A7G5IHC8"/>
<organism evidence="2 3">
    <name type="scientific">Sandaracinobacteroides saxicola</name>
    <dbReference type="NCBI Taxonomy" id="2759707"/>
    <lineage>
        <taxon>Bacteria</taxon>
        <taxon>Pseudomonadati</taxon>
        <taxon>Pseudomonadota</taxon>
        <taxon>Alphaproteobacteria</taxon>
        <taxon>Sphingomonadales</taxon>
        <taxon>Sphingosinicellaceae</taxon>
        <taxon>Sandaracinobacteroides</taxon>
    </lineage>
</organism>
<reference evidence="2 3" key="1">
    <citation type="submission" date="2020-07" db="EMBL/GenBank/DDBJ databases">
        <title>Complete genome sequence for Sandaracinobacter sp. M6.</title>
        <authorList>
            <person name="Tang Y."/>
            <person name="Liu Q."/>
            <person name="Guo Z."/>
            <person name="Lei P."/>
            <person name="Huang B."/>
        </authorList>
    </citation>
    <scope>NUCLEOTIDE SEQUENCE [LARGE SCALE GENOMIC DNA]</scope>
    <source>
        <strain evidence="2 3">M6</strain>
    </source>
</reference>
<proteinExistence type="predicted"/>
<sequence length="234" mass="25540">MADKNRYPQIPSTVWWGVRSILNRTPNATIDERLLGVQLGVQEVAAKAYINELRHVGIVTEEGKATPLAQRWRLDDSYGDAVSELIQATYPEGLVHIAPPGEAERQKVVSWFQRAGLGQGAAGNKAATYLLLSTPTPNEAPRPAAKAGQSDSPARARPPRRQTSGGRTSDAEETRTTSEVGVRREMKTPPPGRSGDTFPLNINVQIHISADAGSEQIESIFQAMRRYLYDVPAT</sequence>
<gene>
    <name evidence="2" type="ORF">H3309_15955</name>
</gene>
<feature type="region of interest" description="Disordered" evidence="1">
    <location>
        <begin position="134"/>
        <end position="199"/>
    </location>
</feature>
<evidence type="ECO:0000313" key="2">
    <source>
        <dbReference type="EMBL" id="QMW22770.1"/>
    </source>
</evidence>
<keyword evidence="3" id="KW-1185">Reference proteome</keyword>
<accession>A0A7G5IHC8</accession>
<dbReference type="Proteomes" id="UP000515292">
    <property type="component" value="Chromosome"/>
</dbReference>
<protein>
    <submittedName>
        <fullName evidence="2">DUF5343 domain-containing protein</fullName>
    </submittedName>
</protein>
<feature type="compositionally biased region" description="Basic and acidic residues" evidence="1">
    <location>
        <begin position="169"/>
        <end position="187"/>
    </location>
</feature>
<name>A0A7G5IHC8_9SPHN</name>